<dbReference type="OrthoDB" id="338814at2759"/>
<dbReference type="EMBL" id="BGPR01071876">
    <property type="protein sequence ID" value="GBO44940.1"/>
    <property type="molecule type" value="Genomic_DNA"/>
</dbReference>
<dbReference type="Gene3D" id="1.25.10.10">
    <property type="entry name" value="Leucine-rich Repeat Variant"/>
    <property type="match status" value="1"/>
</dbReference>
<keyword evidence="3" id="KW-1185">Reference proteome</keyword>
<dbReference type="InterPro" id="IPR011989">
    <property type="entry name" value="ARM-like"/>
</dbReference>
<protein>
    <recommendedName>
        <fullName evidence="1">Protein HGH1 N-terminal domain-containing protein</fullName>
    </recommendedName>
</protein>
<name>A0A4Y2X7R8_ARAVE</name>
<dbReference type="InterPro" id="IPR007205">
    <property type="entry name" value="Protein_HGH1_N"/>
</dbReference>
<evidence type="ECO:0000259" key="1">
    <source>
        <dbReference type="Pfam" id="PF04063"/>
    </source>
</evidence>
<proteinExistence type="predicted"/>
<gene>
    <name evidence="2" type="ORF">AVEN_21124_1</name>
</gene>
<dbReference type="Pfam" id="PF04063">
    <property type="entry name" value="DUF383"/>
    <property type="match status" value="1"/>
</dbReference>
<evidence type="ECO:0000313" key="3">
    <source>
        <dbReference type="Proteomes" id="UP000499080"/>
    </source>
</evidence>
<dbReference type="InterPro" id="IPR016024">
    <property type="entry name" value="ARM-type_fold"/>
</dbReference>
<dbReference type="Proteomes" id="UP000499080">
    <property type="component" value="Unassembled WGS sequence"/>
</dbReference>
<feature type="domain" description="Protein HGH1 N-terminal" evidence="1">
    <location>
        <begin position="75"/>
        <end position="151"/>
    </location>
</feature>
<organism evidence="2 3">
    <name type="scientific">Araneus ventricosus</name>
    <name type="common">Orbweaver spider</name>
    <name type="synonym">Epeira ventricosa</name>
    <dbReference type="NCBI Taxonomy" id="182803"/>
    <lineage>
        <taxon>Eukaryota</taxon>
        <taxon>Metazoa</taxon>
        <taxon>Ecdysozoa</taxon>
        <taxon>Arthropoda</taxon>
        <taxon>Chelicerata</taxon>
        <taxon>Arachnida</taxon>
        <taxon>Araneae</taxon>
        <taxon>Araneomorphae</taxon>
        <taxon>Entelegynae</taxon>
        <taxon>Araneoidea</taxon>
        <taxon>Araneidae</taxon>
        <taxon>Araneus</taxon>
    </lineage>
</organism>
<comment type="caution">
    <text evidence="2">The sequence shown here is derived from an EMBL/GenBank/DDBJ whole genome shotgun (WGS) entry which is preliminary data.</text>
</comment>
<reference evidence="2 3" key="1">
    <citation type="journal article" date="2019" name="Sci. Rep.">
        <title>Orb-weaving spider Araneus ventricosus genome elucidates the spidroin gene catalogue.</title>
        <authorList>
            <person name="Kono N."/>
            <person name="Nakamura H."/>
            <person name="Ohtoshi R."/>
            <person name="Moran D.A.P."/>
            <person name="Shinohara A."/>
            <person name="Yoshida Y."/>
            <person name="Fujiwara M."/>
            <person name="Mori M."/>
            <person name="Tomita M."/>
            <person name="Arakawa K."/>
        </authorList>
    </citation>
    <scope>NUCLEOTIDE SEQUENCE [LARGE SCALE GENOMIC DNA]</scope>
</reference>
<accession>A0A4Y2X7R8</accession>
<sequence length="155" mass="17873">MLSFSELSATEEGLNQIVTFQKYVPFLVKYIEESEANENALTLAHKCLINISTSQEGASAILNSKEDLILHLLNKICDTDYKFLDYCCYILSNLATFNGILKQKDFTSDETLQDKLLKCFLSSEQETRDKYKFLALYFATISGYPDRRRYVYLLV</sequence>
<evidence type="ECO:0000313" key="2">
    <source>
        <dbReference type="EMBL" id="GBO44940.1"/>
    </source>
</evidence>
<dbReference type="SUPFAM" id="SSF48371">
    <property type="entry name" value="ARM repeat"/>
    <property type="match status" value="1"/>
</dbReference>
<dbReference type="AlphaFoldDB" id="A0A4Y2X7R8"/>